<evidence type="ECO:0000259" key="3">
    <source>
        <dbReference type="Pfam" id="PF21365"/>
    </source>
</evidence>
<feature type="region of interest" description="Disordered" evidence="1">
    <location>
        <begin position="1"/>
        <end position="48"/>
    </location>
</feature>
<feature type="domain" description="Glycosyl hydrolase family 31 C-terminal" evidence="3">
    <location>
        <begin position="46"/>
        <end position="131"/>
    </location>
</feature>
<dbReference type="InterPro" id="IPR033403">
    <property type="entry name" value="DUF5110"/>
</dbReference>
<sequence>MDRGGPDRPAVRGRRGRRGSPQDRRGLGRARLPVAAQANATGFGPTRPLVLEYPDDPATWGDQTKYQFLAGQDLLVAPVYSDTDTRDGIYLPQGTWVDYWTGRTYQGPTTLNDYPAPLSTLPLFVKGGAIVPMFPDGTTDWQQGKNAGQLDLDVYPQGDTTFTAYEDDGHTRDHRQGSSAEQTFTVKAPERGRGNIQVRIGAMDGTYTGKPDARNYFLHVHTGSAPEIVRAGNTRLTQVASAAELNSADSGWYYAADERGGTVHVKTPRVATNTATQVDLYGTSAIGGVDRSTTVSVPYASLAAAFNNTAITAEVDPESGDFDGGGSSYIAERLAAQGATTGGTVTHDGVAFTWPDADPGTPDNVAAQGQTIAVQGQGSHLAFLGSEAGFTSGPVTIHYADGTTSMQSLGFPNWCCADTSGYGAEPAITTYGKNIPTGPAYPTTAYHVFYNDVTIEAGKQVVAVTLPQSGAIHIFATAFTKTTPG</sequence>
<dbReference type="Gene3D" id="3.20.20.80">
    <property type="entry name" value="Glycosidases"/>
    <property type="match status" value="1"/>
</dbReference>
<dbReference type="AlphaFoldDB" id="A0A927MRP7"/>
<evidence type="ECO:0000313" key="4">
    <source>
        <dbReference type="EMBL" id="MBE1603658.1"/>
    </source>
</evidence>
<dbReference type="EMBL" id="JADBEM010000001">
    <property type="protein sequence ID" value="MBE1603658.1"/>
    <property type="molecule type" value="Genomic_DNA"/>
</dbReference>
<evidence type="ECO:0000313" key="5">
    <source>
        <dbReference type="Proteomes" id="UP000638648"/>
    </source>
</evidence>
<dbReference type="InterPro" id="IPR051816">
    <property type="entry name" value="Glycosyl_Hydrolase_31"/>
</dbReference>
<keyword evidence="5" id="KW-1185">Reference proteome</keyword>
<comment type="caution">
    <text evidence="4">The sequence shown here is derived from an EMBL/GenBank/DDBJ whole genome shotgun (WGS) entry which is preliminary data.</text>
</comment>
<dbReference type="Pfam" id="PF21365">
    <property type="entry name" value="Glyco_hydro_31_3rd"/>
    <property type="match status" value="1"/>
</dbReference>
<dbReference type="Pfam" id="PF17137">
    <property type="entry name" value="DUF5110"/>
    <property type="match status" value="1"/>
</dbReference>
<protein>
    <recommendedName>
        <fullName evidence="6">DUF5110 domain-containing protein</fullName>
    </recommendedName>
</protein>
<dbReference type="PANTHER" id="PTHR43863">
    <property type="entry name" value="HYDROLASE, PUTATIVE (AFU_ORTHOLOGUE AFUA_1G03140)-RELATED"/>
    <property type="match status" value="1"/>
</dbReference>
<proteinExistence type="predicted"/>
<dbReference type="SUPFAM" id="SSF51011">
    <property type="entry name" value="Glycosyl hydrolase domain"/>
    <property type="match status" value="1"/>
</dbReference>
<dbReference type="InterPro" id="IPR048395">
    <property type="entry name" value="Glyco_hydro_31_C"/>
</dbReference>
<evidence type="ECO:0008006" key="6">
    <source>
        <dbReference type="Google" id="ProtNLM"/>
    </source>
</evidence>
<accession>A0A927MRP7</accession>
<dbReference type="RefSeq" id="WP_192748416.1">
    <property type="nucleotide sequence ID" value="NZ_BAABJL010000182.1"/>
</dbReference>
<reference evidence="4" key="1">
    <citation type="submission" date="2020-10" db="EMBL/GenBank/DDBJ databases">
        <title>Sequencing the genomes of 1000 actinobacteria strains.</title>
        <authorList>
            <person name="Klenk H.-P."/>
        </authorList>
    </citation>
    <scope>NUCLEOTIDE SEQUENCE</scope>
    <source>
        <strain evidence="4">DSM 45354</strain>
    </source>
</reference>
<evidence type="ECO:0000259" key="2">
    <source>
        <dbReference type="Pfam" id="PF17137"/>
    </source>
</evidence>
<evidence type="ECO:0000256" key="1">
    <source>
        <dbReference type="SAM" id="MobiDB-lite"/>
    </source>
</evidence>
<feature type="compositionally biased region" description="Basic and acidic residues" evidence="1">
    <location>
        <begin position="1"/>
        <end position="10"/>
    </location>
</feature>
<dbReference type="InterPro" id="IPR013780">
    <property type="entry name" value="Glyco_hydro_b"/>
</dbReference>
<organism evidence="4 5">
    <name type="scientific">Actinopolymorpha pittospori</name>
    <dbReference type="NCBI Taxonomy" id="648752"/>
    <lineage>
        <taxon>Bacteria</taxon>
        <taxon>Bacillati</taxon>
        <taxon>Actinomycetota</taxon>
        <taxon>Actinomycetes</taxon>
        <taxon>Propionibacteriales</taxon>
        <taxon>Actinopolymorphaceae</taxon>
        <taxon>Actinopolymorpha</taxon>
    </lineage>
</organism>
<gene>
    <name evidence="4" type="ORF">HEB94_000506</name>
</gene>
<dbReference type="Proteomes" id="UP000638648">
    <property type="component" value="Unassembled WGS sequence"/>
</dbReference>
<feature type="domain" description="DUF5110" evidence="2">
    <location>
        <begin position="149"/>
        <end position="222"/>
    </location>
</feature>
<dbReference type="PANTHER" id="PTHR43863:SF2">
    <property type="entry name" value="MALTASE-GLUCOAMYLASE"/>
    <property type="match status" value="1"/>
</dbReference>
<dbReference type="Gene3D" id="2.60.40.1180">
    <property type="entry name" value="Golgi alpha-mannosidase II"/>
    <property type="match status" value="2"/>
</dbReference>
<name>A0A927MRP7_9ACTN</name>